<name>A0A8K0PEX1_9PEZI</name>
<keyword evidence="3" id="KW-1185">Reference proteome</keyword>
<accession>A0A8K0PEX1</accession>
<dbReference type="PANTHER" id="PTHR43539">
    <property type="entry name" value="FLAVIN-BINDING MONOOXYGENASE-LIKE PROTEIN (AFU_ORTHOLOGUE AFUA_4G09220)"/>
    <property type="match status" value="1"/>
</dbReference>
<evidence type="ECO:0000313" key="3">
    <source>
        <dbReference type="Proteomes" id="UP000809789"/>
    </source>
</evidence>
<evidence type="ECO:0000256" key="1">
    <source>
        <dbReference type="ARBA" id="ARBA00023002"/>
    </source>
</evidence>
<dbReference type="PANTHER" id="PTHR43539:SF68">
    <property type="entry name" value="FLAVIN-BINDING MONOOXYGENASE-LIKE PROTEIN (AFU_ORTHOLOGUE AFUA_4G09220)"/>
    <property type="match status" value="1"/>
</dbReference>
<protein>
    <submittedName>
        <fullName evidence="2">Uncharacterized protein</fullName>
    </submittedName>
</protein>
<dbReference type="Proteomes" id="UP000809789">
    <property type="component" value="Unassembled WGS sequence"/>
</dbReference>
<proteinExistence type="predicted"/>
<dbReference type="InterPro" id="IPR050982">
    <property type="entry name" value="Auxin_biosynth/cation_transpt"/>
</dbReference>
<gene>
    <name evidence="2" type="ORF">KVT40_006413</name>
</gene>
<dbReference type="Gene3D" id="3.50.50.60">
    <property type="entry name" value="FAD/NAD(P)-binding domain"/>
    <property type="match status" value="1"/>
</dbReference>
<comment type="caution">
    <text evidence="2">The sequence shown here is derived from an EMBL/GenBank/DDBJ whole genome shotgun (WGS) entry which is preliminary data.</text>
</comment>
<dbReference type="SUPFAM" id="SSF51905">
    <property type="entry name" value="FAD/NAD(P)-binding domain"/>
    <property type="match status" value="2"/>
</dbReference>
<evidence type="ECO:0000313" key="2">
    <source>
        <dbReference type="EMBL" id="KAG8626012.1"/>
    </source>
</evidence>
<reference evidence="2" key="1">
    <citation type="submission" date="2021-07" db="EMBL/GenBank/DDBJ databases">
        <title>Elsinoe batatas strain:CRI-CJ2 Genome sequencing and assembly.</title>
        <authorList>
            <person name="Huang L."/>
        </authorList>
    </citation>
    <scope>NUCLEOTIDE SEQUENCE</scope>
    <source>
        <strain evidence="2">CRI-CJ2</strain>
    </source>
</reference>
<sequence length="543" mass="59468">MTLTTRRFPIKGGDLKGTLPAVSFDREVDAQSIATTCVERLSHLKPTDLLDHSLWKDNVCMTGTFRTFHSSDTIASAWVDLISEQMAEGFCLTPHTAHVFELAGGPAWVSAGFTFSIQGSPSRQCSGFLNAAPDDHGAFPNPDTPPPTTPLAAKEGIFDCLVVGAGACGLCLGARLQSVGLSYLVVDKHEDIGDVWKKRYDSTKLHLNSTSSDFPYERLLDMNKYYPTGTDMANAHQAFAEKWRLNIQNATEVKSAKWHPDSKTWTIQVIHSGIEATVIAKHLVMATGSGINHPIIPTLAERDTFHGTVLHTSDWKNAHPFTGQRGIVIGSANSAFDIIEDMVLANLSSVSMIQRSRTRIVNGKHFRQLTDPLYNKDSNIELSDRLMMATPYQHGRLVTMANVAAMQAGDPGRYEKLGQAGFKYEENTDFKGDYMERGGGHYLDVGQTKYIEDGRVGVKSGFEAVAFTEDGVRLASGEVVKGDVVVFATGFRYGMKEGTVDIVDPNIWYLGGGTGHARFYSRFLALQILADVAGTPFVPYSRT</sequence>
<dbReference type="EMBL" id="JAESVG020000007">
    <property type="protein sequence ID" value="KAG8626012.1"/>
    <property type="molecule type" value="Genomic_DNA"/>
</dbReference>
<dbReference type="AlphaFoldDB" id="A0A8K0PEX1"/>
<dbReference type="OrthoDB" id="74360at2759"/>
<keyword evidence="1" id="KW-0560">Oxidoreductase</keyword>
<dbReference type="GO" id="GO:0004497">
    <property type="term" value="F:monooxygenase activity"/>
    <property type="evidence" value="ECO:0007669"/>
    <property type="project" value="TreeGrafter"/>
</dbReference>
<dbReference type="Pfam" id="PF13738">
    <property type="entry name" value="Pyr_redox_3"/>
    <property type="match status" value="1"/>
</dbReference>
<dbReference type="InterPro" id="IPR036188">
    <property type="entry name" value="FAD/NAD-bd_sf"/>
</dbReference>
<dbReference type="GO" id="GO:0050660">
    <property type="term" value="F:flavin adenine dinucleotide binding"/>
    <property type="evidence" value="ECO:0007669"/>
    <property type="project" value="TreeGrafter"/>
</dbReference>
<organism evidence="2 3">
    <name type="scientific">Elsinoe batatas</name>
    <dbReference type="NCBI Taxonomy" id="2601811"/>
    <lineage>
        <taxon>Eukaryota</taxon>
        <taxon>Fungi</taxon>
        <taxon>Dikarya</taxon>
        <taxon>Ascomycota</taxon>
        <taxon>Pezizomycotina</taxon>
        <taxon>Dothideomycetes</taxon>
        <taxon>Dothideomycetidae</taxon>
        <taxon>Myriangiales</taxon>
        <taxon>Elsinoaceae</taxon>
        <taxon>Elsinoe</taxon>
    </lineage>
</organism>